<sequence>MSERTPATCVRCRVTGPRRGVSWPEGYVCRRCYQQATRRHGPCPRCGQPRLLPGLDEDSQPICRSCAGIEQDFTCARCGQEDEPHRRGACARCCLRDDFTALLDDNHGHVPRRLQTFLTAVCEQAHPRSALIWMRNPDVRRILSGLATGDLALSHETFDHDPARRTASHLRELLMRHDALPQQDRTLLLFTAWLEATLAGYSPPARALLQRFATWHHLRRLRRAAGEGTLKPTASNAARQSITTAGQLLTFLEADGIEFSSMSQAHLDAWLATGPSTRYSARTFVLWAGRAGHLPALTFPHRAARSTPVLSQNARLALVHRSLTDTAQPPAYRLAAVLLLLYAQPVTRISRLRLDDIVTTPGATALRLGNEPAVLPAPVADLLTEHLSSRPNQNTAANTDSPWLFPGYRPGQPLHHSYLMTQIRDAGVHLLGARNSALRQLVLDMPPAVAAEALGYSPQVAEAHARDAGATWVTYASYRNQQPRRRVE</sequence>
<accession>A0A420XT05</accession>
<evidence type="ECO:0008006" key="3">
    <source>
        <dbReference type="Google" id="ProtNLM"/>
    </source>
</evidence>
<reference evidence="1 2" key="1">
    <citation type="submission" date="2018-10" db="EMBL/GenBank/DDBJ databases">
        <title>Genomic Encyclopedia of Archaeal and Bacterial Type Strains, Phase II (KMG-II): from individual species to whole genera.</title>
        <authorList>
            <person name="Goeker M."/>
        </authorList>
    </citation>
    <scope>NUCLEOTIDE SEQUENCE [LARGE SCALE GENOMIC DNA]</scope>
    <source>
        <strain evidence="1 2">RP-AC37</strain>
    </source>
</reference>
<dbReference type="RefSeq" id="WP_121192934.1">
    <property type="nucleotide sequence ID" value="NZ_RBWV01000010.1"/>
</dbReference>
<dbReference type="InterPro" id="IPR011010">
    <property type="entry name" value="DNA_brk_join_enz"/>
</dbReference>
<proteinExistence type="predicted"/>
<dbReference type="InParanoid" id="A0A420XT05"/>
<keyword evidence="2" id="KW-1185">Reference proteome</keyword>
<protein>
    <recommendedName>
        <fullName evidence="3">Site-specific recombinase XerD</fullName>
    </recommendedName>
</protein>
<dbReference type="EMBL" id="RBWV01000010">
    <property type="protein sequence ID" value="RKS77957.1"/>
    <property type="molecule type" value="Genomic_DNA"/>
</dbReference>
<gene>
    <name evidence="1" type="ORF">CLV35_1662</name>
</gene>
<dbReference type="AlphaFoldDB" id="A0A420XT05"/>
<dbReference type="Proteomes" id="UP000281955">
    <property type="component" value="Unassembled WGS sequence"/>
</dbReference>
<organism evidence="1 2">
    <name type="scientific">Motilibacter peucedani</name>
    <dbReference type="NCBI Taxonomy" id="598650"/>
    <lineage>
        <taxon>Bacteria</taxon>
        <taxon>Bacillati</taxon>
        <taxon>Actinomycetota</taxon>
        <taxon>Actinomycetes</taxon>
        <taxon>Motilibacterales</taxon>
        <taxon>Motilibacteraceae</taxon>
        <taxon>Motilibacter</taxon>
    </lineage>
</organism>
<dbReference type="OrthoDB" id="3405537at2"/>
<dbReference type="GO" id="GO:0003677">
    <property type="term" value="F:DNA binding"/>
    <property type="evidence" value="ECO:0007669"/>
    <property type="project" value="InterPro"/>
</dbReference>
<evidence type="ECO:0000313" key="1">
    <source>
        <dbReference type="EMBL" id="RKS77957.1"/>
    </source>
</evidence>
<comment type="caution">
    <text evidence="1">The sequence shown here is derived from an EMBL/GenBank/DDBJ whole genome shotgun (WGS) entry which is preliminary data.</text>
</comment>
<evidence type="ECO:0000313" key="2">
    <source>
        <dbReference type="Proteomes" id="UP000281955"/>
    </source>
</evidence>
<name>A0A420XT05_9ACTN</name>
<dbReference type="SUPFAM" id="SSF56349">
    <property type="entry name" value="DNA breaking-rejoining enzymes"/>
    <property type="match status" value="1"/>
</dbReference>